<dbReference type="OrthoDB" id="2429124at2"/>
<organism evidence="3 4">
    <name type="scientific">Domibacillus iocasae</name>
    <dbReference type="NCBI Taxonomy" id="1714016"/>
    <lineage>
        <taxon>Bacteria</taxon>
        <taxon>Bacillati</taxon>
        <taxon>Bacillota</taxon>
        <taxon>Bacilli</taxon>
        <taxon>Bacillales</taxon>
        <taxon>Bacillaceae</taxon>
        <taxon>Domibacillus</taxon>
    </lineage>
</organism>
<reference evidence="3 4" key="1">
    <citation type="submission" date="2016-06" db="EMBL/GenBank/DDBJ databases">
        <title>Domibacillus iocasae genome sequencing.</title>
        <authorList>
            <person name="Verma A."/>
            <person name="Pal Y."/>
            <person name="Ojha A.K."/>
            <person name="Krishnamurthi S."/>
        </authorList>
    </citation>
    <scope>NUCLEOTIDE SEQUENCE [LARGE SCALE GENOMIC DNA]</scope>
    <source>
        <strain evidence="3 4">DSM 29979</strain>
    </source>
</reference>
<evidence type="ECO:0000256" key="1">
    <source>
        <dbReference type="SAM" id="Coils"/>
    </source>
</evidence>
<comment type="caution">
    <text evidence="3">The sequence shown here is derived from an EMBL/GenBank/DDBJ whole genome shotgun (WGS) entry which is preliminary data.</text>
</comment>
<dbReference type="Proteomes" id="UP000095658">
    <property type="component" value="Unassembled WGS sequence"/>
</dbReference>
<keyword evidence="4" id="KW-1185">Reference proteome</keyword>
<feature type="coiled-coil region" evidence="1">
    <location>
        <begin position="92"/>
        <end position="119"/>
    </location>
</feature>
<evidence type="ECO:0000256" key="2">
    <source>
        <dbReference type="SAM" id="MobiDB-lite"/>
    </source>
</evidence>
<dbReference type="EMBL" id="MAMP01000024">
    <property type="protein sequence ID" value="OES44009.1"/>
    <property type="molecule type" value="Genomic_DNA"/>
</dbReference>
<evidence type="ECO:0000313" key="4">
    <source>
        <dbReference type="Proteomes" id="UP000095658"/>
    </source>
</evidence>
<sequence>MKTSTMGIIVGSSALASAGAVKVSKGYQRRKLMLERQNRKFSAMQEMKKGIKNKVKTGTEKTTDLIKSGIEIEEEMIKDGINKTVEGVKTGIETQQKMMEKEKEMLDKMNSTIQEKEMTMGVVVGSTALLTTGIVLALNAYQQKQDTDNNHETASTTMQKLESGIKAGTHKVVAGIKNGIGSKLKVTGEEKQESTDSNEMIVSKIVKNKEFIADESTLLKKDNVESIDAKREEAYKGLTALDAQYRDDWQANGFPQTRVELEELEGGEQREKTNVPVSEMKEKLERNNAE</sequence>
<protein>
    <submittedName>
        <fullName evidence="3">Uncharacterized protein</fullName>
    </submittedName>
</protein>
<keyword evidence="1" id="KW-0175">Coiled coil</keyword>
<gene>
    <name evidence="3" type="ORF">BA724_13075</name>
</gene>
<evidence type="ECO:0000313" key="3">
    <source>
        <dbReference type="EMBL" id="OES44009.1"/>
    </source>
</evidence>
<accession>A0A1E7DLR8</accession>
<feature type="region of interest" description="Disordered" evidence="2">
    <location>
        <begin position="262"/>
        <end position="290"/>
    </location>
</feature>
<feature type="compositionally biased region" description="Basic and acidic residues" evidence="2">
    <location>
        <begin position="267"/>
        <end position="290"/>
    </location>
</feature>
<dbReference type="RefSeq" id="WP_069939786.1">
    <property type="nucleotide sequence ID" value="NZ_MAMP01000024.1"/>
</dbReference>
<proteinExistence type="predicted"/>
<name>A0A1E7DLR8_9BACI</name>
<dbReference type="AlphaFoldDB" id="A0A1E7DLR8"/>